<evidence type="ECO:0000313" key="2">
    <source>
        <dbReference type="Proteomes" id="UP000076798"/>
    </source>
</evidence>
<evidence type="ECO:0008006" key="3">
    <source>
        <dbReference type="Google" id="ProtNLM"/>
    </source>
</evidence>
<keyword evidence="2" id="KW-1185">Reference proteome</keyword>
<organism evidence="1 2">
    <name type="scientific">Sistotremastrum suecicum HHB10207 ss-3</name>
    <dbReference type="NCBI Taxonomy" id="1314776"/>
    <lineage>
        <taxon>Eukaryota</taxon>
        <taxon>Fungi</taxon>
        <taxon>Dikarya</taxon>
        <taxon>Basidiomycota</taxon>
        <taxon>Agaricomycotina</taxon>
        <taxon>Agaricomycetes</taxon>
        <taxon>Sistotremastrales</taxon>
        <taxon>Sistotremastraceae</taxon>
        <taxon>Sistotremastrum</taxon>
    </lineage>
</organism>
<name>A0A165XQC0_9AGAM</name>
<reference evidence="1 2" key="1">
    <citation type="journal article" date="2016" name="Mol. Biol. Evol.">
        <title>Comparative Genomics of Early-Diverging Mushroom-Forming Fungi Provides Insights into the Origins of Lignocellulose Decay Capabilities.</title>
        <authorList>
            <person name="Nagy L.G."/>
            <person name="Riley R."/>
            <person name="Tritt A."/>
            <person name="Adam C."/>
            <person name="Daum C."/>
            <person name="Floudas D."/>
            <person name="Sun H."/>
            <person name="Yadav J.S."/>
            <person name="Pangilinan J."/>
            <person name="Larsson K.H."/>
            <person name="Matsuura K."/>
            <person name="Barry K."/>
            <person name="Labutti K."/>
            <person name="Kuo R."/>
            <person name="Ohm R.A."/>
            <person name="Bhattacharya S.S."/>
            <person name="Shirouzu T."/>
            <person name="Yoshinaga Y."/>
            <person name="Martin F.M."/>
            <person name="Grigoriev I.V."/>
            <person name="Hibbett D.S."/>
        </authorList>
    </citation>
    <scope>NUCLEOTIDE SEQUENCE [LARGE SCALE GENOMIC DNA]</scope>
    <source>
        <strain evidence="1 2">HHB10207 ss-3</strain>
    </source>
</reference>
<dbReference type="AlphaFoldDB" id="A0A165XQC0"/>
<feature type="non-terminal residue" evidence="1">
    <location>
        <position position="261"/>
    </location>
</feature>
<dbReference type="Proteomes" id="UP000076798">
    <property type="component" value="Unassembled WGS sequence"/>
</dbReference>
<protein>
    <recommendedName>
        <fullName evidence="3">F-box domain-containing protein</fullName>
    </recommendedName>
</protein>
<gene>
    <name evidence="1" type="ORF">SISSUDRAFT_1133161</name>
</gene>
<proteinExistence type="predicted"/>
<evidence type="ECO:0000313" key="1">
    <source>
        <dbReference type="EMBL" id="KZT32431.1"/>
    </source>
</evidence>
<sequence>MTLADLPHLSELQLHNVPITSDIPSPCSLTNVEISCSKIPFDFVAFLSGVPMLEYASFIELIGPKPHPSFDDSRDISNRPTIPLHRLQKLTFQWCRDVDYDAILRSITYPNSAKVSLVMKTSPTVLFSEFIPECLRTLLGSCSVLFLSLLEEDTQDIVILELHSPNSASYHLELNYTVVSRIPGLLPKKATTASSERIFKDLMKRGCSLRNLRRLKLVLPSLPSSRTLTSLLERSVDLEEIWVETNNARALITALELPVPS</sequence>
<dbReference type="EMBL" id="KV428334">
    <property type="protein sequence ID" value="KZT32431.1"/>
    <property type="molecule type" value="Genomic_DNA"/>
</dbReference>
<accession>A0A165XQC0</accession>